<feature type="transmembrane region" description="Helical" evidence="1">
    <location>
        <begin position="37"/>
        <end position="64"/>
    </location>
</feature>
<feature type="transmembrane region" description="Helical" evidence="1">
    <location>
        <begin position="12"/>
        <end position="31"/>
    </location>
</feature>
<evidence type="ECO:0000256" key="1">
    <source>
        <dbReference type="SAM" id="Phobius"/>
    </source>
</evidence>
<dbReference type="PANTHER" id="PTHR32063">
    <property type="match status" value="1"/>
</dbReference>
<dbReference type="InterPro" id="IPR001036">
    <property type="entry name" value="Acrflvin-R"/>
</dbReference>
<name>D4VN41_9BACE</name>
<dbReference type="EMBL" id="CBXG010000014">
    <property type="protein sequence ID" value="CDM03411.1"/>
    <property type="molecule type" value="Genomic_DNA"/>
</dbReference>
<dbReference type="Gene3D" id="1.20.1640.10">
    <property type="entry name" value="Multidrug efflux transporter AcrB transmembrane domain"/>
    <property type="match status" value="1"/>
</dbReference>
<evidence type="ECO:0000313" key="3">
    <source>
        <dbReference type="Proteomes" id="UP000019380"/>
    </source>
</evidence>
<dbReference type="PANTHER" id="PTHR32063:SF18">
    <property type="entry name" value="CATION EFFLUX SYSTEM PROTEIN"/>
    <property type="match status" value="1"/>
</dbReference>
<dbReference type="Pfam" id="PF00873">
    <property type="entry name" value="ACR_tran"/>
    <property type="match status" value="1"/>
</dbReference>
<dbReference type="SUPFAM" id="SSF82866">
    <property type="entry name" value="Multidrug efflux transporter AcrB transmembrane domain"/>
    <property type="match status" value="1"/>
</dbReference>
<dbReference type="Proteomes" id="UP000019380">
    <property type="component" value="Unassembled WGS sequence"/>
</dbReference>
<dbReference type="GO" id="GO:0005886">
    <property type="term" value="C:plasma membrane"/>
    <property type="evidence" value="ECO:0007669"/>
    <property type="project" value="TreeGrafter"/>
</dbReference>
<dbReference type="AlphaFoldDB" id="D4VN41"/>
<reference evidence="2 3" key="1">
    <citation type="submission" date="2013-12" db="EMBL/GenBank/DDBJ databases">
        <title>Improved hybrid genome assemblies of Bacteroides xylanisolvens SD CC 1b and Bacteroides xylanisolvens SD CC 2a using Illumina and 454 Sequencing.</title>
        <authorList>
            <person name="Ramaraj T."/>
            <person name="Sundararajan A."/>
            <person name="Mudge J."/>
            <person name="Schilkey F.D."/>
            <person name="Delvecchio V."/>
            <person name="Donlon M."/>
            <person name="Ziemer C."/>
        </authorList>
    </citation>
    <scope>NUCLEOTIDE SEQUENCE [LARGE SCALE GENOMIC DNA]</scope>
</reference>
<organism evidence="2 3">
    <name type="scientific">Bacteroides xylanisolvens SD CC 1b</name>
    <dbReference type="NCBI Taxonomy" id="702447"/>
    <lineage>
        <taxon>Bacteria</taxon>
        <taxon>Pseudomonadati</taxon>
        <taxon>Bacteroidota</taxon>
        <taxon>Bacteroidia</taxon>
        <taxon>Bacteroidales</taxon>
        <taxon>Bacteroidaceae</taxon>
        <taxon>Bacteroides</taxon>
    </lineage>
</organism>
<keyword evidence="1" id="KW-1133">Transmembrane helix</keyword>
<proteinExistence type="predicted"/>
<keyword evidence="1" id="KW-0472">Membrane</keyword>
<sequence length="69" mass="7018">MDAVVSATTSRIVPVAMASGTTILGMLPLLFDAMFGGMAATIMGGLLVASALTLFVLPVAYCAIQRIKG</sequence>
<keyword evidence="1" id="KW-0812">Transmembrane</keyword>
<evidence type="ECO:0000313" key="2">
    <source>
        <dbReference type="EMBL" id="CDM03411.1"/>
    </source>
</evidence>
<protein>
    <submittedName>
        <fullName evidence="2">AcrB/D/F family transporter</fullName>
    </submittedName>
</protein>
<comment type="caution">
    <text evidence="2">The sequence shown here is derived from an EMBL/GenBank/DDBJ whole genome shotgun (WGS) entry which is preliminary data.</text>
</comment>
<dbReference type="GO" id="GO:0042910">
    <property type="term" value="F:xenobiotic transmembrane transporter activity"/>
    <property type="evidence" value="ECO:0007669"/>
    <property type="project" value="TreeGrafter"/>
</dbReference>
<accession>D4VN41</accession>
<gene>
    <name evidence="2" type="ORF">BN890_9640</name>
</gene>